<evidence type="ECO:0000256" key="1">
    <source>
        <dbReference type="SAM" id="SignalP"/>
    </source>
</evidence>
<sequence>MKYLYMVIFLSSALISLASSQETCKCWDGWTPETDDQGDRCVGPEEDQFFPCNTEKPPSCVCKDKATGKDEVQKPGVTYCGGYNHESLSCGPMGQWEAYFSKYPQFRLQVDPALPQDLTPPLQNN</sequence>
<protein>
    <submittedName>
        <fullName evidence="2">Uncharacterized protein</fullName>
    </submittedName>
</protein>
<reference evidence="2" key="1">
    <citation type="submission" date="2021-12" db="EMBL/GenBank/DDBJ databases">
        <authorList>
            <person name="King R."/>
        </authorList>
    </citation>
    <scope>NUCLEOTIDE SEQUENCE</scope>
</reference>
<dbReference type="Proteomes" id="UP001154078">
    <property type="component" value="Chromosome 2"/>
</dbReference>
<evidence type="ECO:0000313" key="2">
    <source>
        <dbReference type="EMBL" id="CAH0550546.1"/>
    </source>
</evidence>
<dbReference type="OrthoDB" id="6738994at2759"/>
<dbReference type="AlphaFoldDB" id="A0A9P0FE23"/>
<accession>A0A9P0FE23</accession>
<feature type="signal peptide" evidence="1">
    <location>
        <begin position="1"/>
        <end position="20"/>
    </location>
</feature>
<keyword evidence="1" id="KW-0732">Signal</keyword>
<name>A0A9P0FE23_BRAAE</name>
<feature type="chain" id="PRO_5040275528" evidence="1">
    <location>
        <begin position="21"/>
        <end position="125"/>
    </location>
</feature>
<organism evidence="2 3">
    <name type="scientific">Brassicogethes aeneus</name>
    <name type="common">Rape pollen beetle</name>
    <name type="synonym">Meligethes aeneus</name>
    <dbReference type="NCBI Taxonomy" id="1431903"/>
    <lineage>
        <taxon>Eukaryota</taxon>
        <taxon>Metazoa</taxon>
        <taxon>Ecdysozoa</taxon>
        <taxon>Arthropoda</taxon>
        <taxon>Hexapoda</taxon>
        <taxon>Insecta</taxon>
        <taxon>Pterygota</taxon>
        <taxon>Neoptera</taxon>
        <taxon>Endopterygota</taxon>
        <taxon>Coleoptera</taxon>
        <taxon>Polyphaga</taxon>
        <taxon>Cucujiformia</taxon>
        <taxon>Nitidulidae</taxon>
        <taxon>Meligethinae</taxon>
        <taxon>Brassicogethes</taxon>
    </lineage>
</organism>
<evidence type="ECO:0000313" key="3">
    <source>
        <dbReference type="Proteomes" id="UP001154078"/>
    </source>
</evidence>
<dbReference type="EMBL" id="OV121133">
    <property type="protein sequence ID" value="CAH0550546.1"/>
    <property type="molecule type" value="Genomic_DNA"/>
</dbReference>
<gene>
    <name evidence="2" type="ORF">MELIAE_LOCUS3339</name>
</gene>
<proteinExistence type="predicted"/>
<keyword evidence="3" id="KW-1185">Reference proteome</keyword>